<sequence>MDAGFPVEEDDGGGGGVTNTPGTVYTCSVCGIKVTTQSALKVHMRVHKFSRPFACTICGCAFAWKGFLDRHMEVHLNSKVTNTNDRQIPSADCREGLPHRCRVCQRQFPTVEKMIHHMTDHDVNDIYDSYMQMDIFREGGGGEEVGRGVGRGAGVATATGVGRAAGEDATGEERE</sequence>
<dbReference type="InterPro" id="IPR013087">
    <property type="entry name" value="Znf_C2H2_type"/>
</dbReference>
<dbReference type="SMART" id="SM00355">
    <property type="entry name" value="ZnF_C2H2"/>
    <property type="match status" value="3"/>
</dbReference>
<organism evidence="9 10">
    <name type="scientific">Priapulus caudatus</name>
    <name type="common">Priapulid worm</name>
    <dbReference type="NCBI Taxonomy" id="37621"/>
    <lineage>
        <taxon>Eukaryota</taxon>
        <taxon>Metazoa</taxon>
        <taxon>Ecdysozoa</taxon>
        <taxon>Scalidophora</taxon>
        <taxon>Priapulida</taxon>
        <taxon>Priapulimorpha</taxon>
        <taxon>Priapulimorphida</taxon>
        <taxon>Priapulidae</taxon>
        <taxon>Priapulus</taxon>
    </lineage>
</organism>
<name>A0ABM1F9N1_PRICU</name>
<dbReference type="Proteomes" id="UP000695022">
    <property type="component" value="Unplaced"/>
</dbReference>
<evidence type="ECO:0000256" key="1">
    <source>
        <dbReference type="ARBA" id="ARBA00004123"/>
    </source>
</evidence>
<evidence type="ECO:0000256" key="2">
    <source>
        <dbReference type="ARBA" id="ARBA00022723"/>
    </source>
</evidence>
<dbReference type="Gene3D" id="3.30.160.60">
    <property type="entry name" value="Classic Zinc Finger"/>
    <property type="match status" value="2"/>
</dbReference>
<keyword evidence="6" id="KW-0539">Nucleus</keyword>
<feature type="domain" description="C2H2-type" evidence="8">
    <location>
        <begin position="53"/>
        <end position="80"/>
    </location>
</feature>
<dbReference type="PROSITE" id="PS50157">
    <property type="entry name" value="ZINC_FINGER_C2H2_2"/>
    <property type="match status" value="2"/>
</dbReference>
<keyword evidence="3" id="KW-0677">Repeat</keyword>
<keyword evidence="9" id="KW-1185">Reference proteome</keyword>
<reference evidence="10" key="1">
    <citation type="submission" date="2025-08" db="UniProtKB">
        <authorList>
            <consortium name="RefSeq"/>
        </authorList>
    </citation>
    <scope>IDENTIFICATION</scope>
</reference>
<keyword evidence="2" id="KW-0479">Metal-binding</keyword>
<dbReference type="SUPFAM" id="SSF57667">
    <property type="entry name" value="beta-beta-alpha zinc fingers"/>
    <property type="match status" value="1"/>
</dbReference>
<dbReference type="PROSITE" id="PS00028">
    <property type="entry name" value="ZINC_FINGER_C2H2_1"/>
    <property type="match status" value="3"/>
</dbReference>
<feature type="domain" description="C2H2-type" evidence="8">
    <location>
        <begin position="25"/>
        <end position="52"/>
    </location>
</feature>
<dbReference type="InterPro" id="IPR036236">
    <property type="entry name" value="Znf_C2H2_sf"/>
</dbReference>
<dbReference type="PANTHER" id="PTHR24394:SF29">
    <property type="entry name" value="MYONEURIN"/>
    <property type="match status" value="1"/>
</dbReference>
<evidence type="ECO:0000256" key="3">
    <source>
        <dbReference type="ARBA" id="ARBA00022737"/>
    </source>
</evidence>
<dbReference type="Pfam" id="PF00096">
    <property type="entry name" value="zf-C2H2"/>
    <property type="match status" value="1"/>
</dbReference>
<dbReference type="PANTHER" id="PTHR24394">
    <property type="entry name" value="ZINC FINGER PROTEIN"/>
    <property type="match status" value="1"/>
</dbReference>
<evidence type="ECO:0000256" key="6">
    <source>
        <dbReference type="ARBA" id="ARBA00023242"/>
    </source>
</evidence>
<evidence type="ECO:0000259" key="8">
    <source>
        <dbReference type="PROSITE" id="PS50157"/>
    </source>
</evidence>
<gene>
    <name evidence="10" type="primary">LOC106821030</name>
</gene>
<keyword evidence="5" id="KW-0862">Zinc</keyword>
<evidence type="ECO:0000313" key="9">
    <source>
        <dbReference type="Proteomes" id="UP000695022"/>
    </source>
</evidence>
<evidence type="ECO:0000256" key="4">
    <source>
        <dbReference type="ARBA" id="ARBA00022771"/>
    </source>
</evidence>
<comment type="subcellular location">
    <subcellularLocation>
        <location evidence="1">Nucleus</location>
    </subcellularLocation>
</comment>
<evidence type="ECO:0000313" key="10">
    <source>
        <dbReference type="RefSeq" id="XP_014681152.1"/>
    </source>
</evidence>
<dbReference type="GeneID" id="106821030"/>
<evidence type="ECO:0000256" key="5">
    <source>
        <dbReference type="ARBA" id="ARBA00022833"/>
    </source>
</evidence>
<feature type="non-terminal residue" evidence="10">
    <location>
        <position position="175"/>
    </location>
</feature>
<evidence type="ECO:0000256" key="7">
    <source>
        <dbReference type="PROSITE-ProRule" id="PRU00042"/>
    </source>
</evidence>
<dbReference type="RefSeq" id="XP_014681152.1">
    <property type="nucleotide sequence ID" value="XM_014825666.1"/>
</dbReference>
<proteinExistence type="predicted"/>
<keyword evidence="4 7" id="KW-0863">Zinc-finger</keyword>
<protein>
    <submittedName>
        <fullName evidence="10">Protein glass-like</fullName>
    </submittedName>
</protein>
<accession>A0ABM1F9N1</accession>